<dbReference type="Ensembl" id="ENSMFAT00000028656.2">
    <property type="protein sequence ID" value="ENSMFAP00000000487.2"/>
    <property type="gene ID" value="ENSMFAG00000000077.2"/>
</dbReference>
<dbReference type="GO" id="GO:0005737">
    <property type="term" value="C:cytoplasm"/>
    <property type="evidence" value="ECO:0007669"/>
    <property type="project" value="UniProtKB-SubCell"/>
</dbReference>
<evidence type="ECO:0000256" key="5">
    <source>
        <dbReference type="ARBA" id="ARBA00022990"/>
    </source>
</evidence>
<feature type="compositionally biased region" description="Polar residues" evidence="10">
    <location>
        <begin position="395"/>
        <end position="410"/>
    </location>
</feature>
<keyword evidence="5" id="KW-0007">Acetylation</keyword>
<evidence type="ECO:0000256" key="8">
    <source>
        <dbReference type="ARBA" id="ARBA00067480"/>
    </source>
</evidence>
<dbReference type="Pfam" id="PF00566">
    <property type="entry name" value="RabGAP-TBC"/>
    <property type="match status" value="1"/>
</dbReference>
<reference evidence="12 13" key="1">
    <citation type="submission" date="2013-03" db="EMBL/GenBank/DDBJ databases">
        <authorList>
            <person name="Warren W."/>
            <person name="Wilson R.K."/>
        </authorList>
    </citation>
    <scope>NUCLEOTIDE SEQUENCE</scope>
</reference>
<feature type="region of interest" description="Disordered" evidence="10">
    <location>
        <begin position="377"/>
        <end position="433"/>
    </location>
</feature>
<dbReference type="PANTHER" id="PTHR22957">
    <property type="entry name" value="TBC1 DOMAIN FAMILY MEMBER GTPASE-ACTIVATING PROTEIN"/>
    <property type="match status" value="1"/>
</dbReference>
<dbReference type="FunFam" id="1.10.8.270:FF:000005">
    <property type="entry name" value="TBC1 domain family member 15"/>
    <property type="match status" value="1"/>
</dbReference>
<reference evidence="12" key="2">
    <citation type="submission" date="2025-08" db="UniProtKB">
        <authorList>
            <consortium name="Ensembl"/>
        </authorList>
    </citation>
    <scope>IDENTIFICATION</scope>
</reference>
<dbReference type="PANTHER" id="PTHR22957:SF300">
    <property type="entry name" value="TBC1 DOMAIN FAMILY MEMBER 15"/>
    <property type="match status" value="1"/>
</dbReference>
<evidence type="ECO:0000256" key="2">
    <source>
        <dbReference type="ARBA" id="ARBA00022468"/>
    </source>
</evidence>
<protein>
    <recommendedName>
        <fullName evidence="8">TBC1 domain family member 15</fullName>
    </recommendedName>
    <alternativeName>
        <fullName evidence="9">GTPase-activating protein RAB7</fullName>
    </alternativeName>
</protein>
<dbReference type="InterPro" id="IPR035969">
    <property type="entry name" value="Rab-GAP_TBC_sf"/>
</dbReference>
<evidence type="ECO:0000313" key="13">
    <source>
        <dbReference type="Proteomes" id="UP000233100"/>
    </source>
</evidence>
<organism evidence="12 13">
    <name type="scientific">Macaca fascicularis</name>
    <name type="common">Crab-eating macaque</name>
    <name type="synonym">Cynomolgus monkey</name>
    <dbReference type="NCBI Taxonomy" id="9541"/>
    <lineage>
        <taxon>Eukaryota</taxon>
        <taxon>Metazoa</taxon>
        <taxon>Chordata</taxon>
        <taxon>Craniata</taxon>
        <taxon>Vertebrata</taxon>
        <taxon>Euteleostomi</taxon>
        <taxon>Mammalia</taxon>
        <taxon>Eutheria</taxon>
        <taxon>Euarchontoglires</taxon>
        <taxon>Primates</taxon>
        <taxon>Haplorrhini</taxon>
        <taxon>Catarrhini</taxon>
        <taxon>Cercopithecidae</taxon>
        <taxon>Cercopithecinae</taxon>
        <taxon>Macaca</taxon>
    </lineage>
</organism>
<dbReference type="AlphaFoldDB" id="A0A2K5TKE1"/>
<evidence type="ECO:0000256" key="6">
    <source>
        <dbReference type="ARBA" id="ARBA00055283"/>
    </source>
</evidence>
<feature type="domain" description="Rab-GAP TBC" evidence="11">
    <location>
        <begin position="100"/>
        <end position="298"/>
    </location>
</feature>
<evidence type="ECO:0000313" key="12">
    <source>
        <dbReference type="Ensembl" id="ENSMFAP00000000487.2"/>
    </source>
</evidence>
<evidence type="ECO:0000256" key="4">
    <source>
        <dbReference type="ARBA" id="ARBA00022553"/>
    </source>
</evidence>
<keyword evidence="3" id="KW-0963">Cytoplasm</keyword>
<reference evidence="12" key="3">
    <citation type="submission" date="2025-09" db="UniProtKB">
        <authorList>
            <consortium name="Ensembl"/>
        </authorList>
    </citation>
    <scope>IDENTIFICATION</scope>
</reference>
<accession>A0A2K5TKE1</accession>
<dbReference type="GeneTree" id="ENSGT00940000156429"/>
<dbReference type="GO" id="GO:0005096">
    <property type="term" value="F:GTPase activator activity"/>
    <property type="evidence" value="ECO:0007669"/>
    <property type="project" value="UniProtKB-KW"/>
</dbReference>
<keyword evidence="4" id="KW-0597">Phosphoprotein</keyword>
<evidence type="ECO:0000256" key="7">
    <source>
        <dbReference type="ARBA" id="ARBA00065268"/>
    </source>
</evidence>
<evidence type="ECO:0000256" key="3">
    <source>
        <dbReference type="ARBA" id="ARBA00022490"/>
    </source>
</evidence>
<keyword evidence="13" id="KW-1185">Reference proteome</keyword>
<dbReference type="SUPFAM" id="SSF47923">
    <property type="entry name" value="Ypt/Rab-GAP domain of gyp1p"/>
    <property type="match status" value="2"/>
</dbReference>
<dbReference type="Gene3D" id="1.10.8.270">
    <property type="entry name" value="putative rabgap domain of human tbc1 domain family member 14 like domains"/>
    <property type="match status" value="1"/>
</dbReference>
<dbReference type="VEuPathDB" id="HostDB:ENSMFAG00000000077"/>
<gene>
    <name evidence="12" type="primary">TBC1D15</name>
</gene>
<dbReference type="Proteomes" id="UP000233100">
    <property type="component" value="Chromosome 11"/>
</dbReference>
<sequence>MIGFSKVTNYIFDSLRGSDPSTHQRPPSEMADFLSDAISGLKINQQEEPGFEVITRIDLGERPVVQRKEPVSLEEWTKNIDSEGRILNVDSMKQMIFRGGLSHALRKQAWKFLLGYFPWDSTKEERTQLQKQKTDEYFRMKLQWKSVSQEQEKRNSRLRDYRSLIEKDVNRTDRTNKFYEGQDNPGLILLHDILMTYCMYDFDLGYVQGMSDLLSPLLYVMENEVDAFWCFASYMDQMMHRKIREKISRICVCVFFFCIESQDSGYLYFCFRWLLIRFKREFSFLDILRLWEVMWTELPCKNFHLLLCCAILESEKQQIMEKHYGFNEILKHINELSMKIDVEDILCKAEAISLQMVKCKELPQTVCEILGLQDSEVPTPDSDVGEDENVVMTPHPTSAFQSNALPTHSASGARDDSPTQIPVSSDVCRLTPA</sequence>
<proteinExistence type="predicted"/>
<dbReference type="FunFam" id="1.10.472.80:FF:000005">
    <property type="entry name" value="TBC1 domain family member 15"/>
    <property type="match status" value="1"/>
</dbReference>
<dbReference type="InterPro" id="IPR000195">
    <property type="entry name" value="Rab-GAP-TBC_dom"/>
</dbReference>
<dbReference type="SMART" id="SM00164">
    <property type="entry name" value="TBC"/>
    <property type="match status" value="1"/>
</dbReference>
<comment type="subunit">
    <text evidence="7">Interacts with non-phosphorylated form of RAB8A; phosphorylation of RAB8A at 'Thr-72' disrupts this interaction. Interacts with ARMC12.</text>
</comment>
<evidence type="ECO:0000256" key="1">
    <source>
        <dbReference type="ARBA" id="ARBA00004496"/>
    </source>
</evidence>
<name>A0A2K5TKE1_MACFA</name>
<keyword evidence="2" id="KW-0343">GTPase activation</keyword>
<dbReference type="PROSITE" id="PS50086">
    <property type="entry name" value="TBC_RABGAP"/>
    <property type="match status" value="1"/>
</dbReference>
<evidence type="ECO:0000256" key="9">
    <source>
        <dbReference type="ARBA" id="ARBA00082539"/>
    </source>
</evidence>
<evidence type="ECO:0000256" key="10">
    <source>
        <dbReference type="SAM" id="MobiDB-lite"/>
    </source>
</evidence>
<comment type="function">
    <text evidence="6">Acts as a GTPase activating protein for RAB7A. Does not act on RAB4, RAB5 or RAB6.</text>
</comment>
<evidence type="ECO:0000259" key="11">
    <source>
        <dbReference type="PROSITE" id="PS50086"/>
    </source>
</evidence>
<dbReference type="Gene3D" id="1.10.472.80">
    <property type="entry name" value="Ypt/Rab-GAP domain of gyp1p, domain 3"/>
    <property type="match status" value="1"/>
</dbReference>
<dbReference type="Bgee" id="ENSMFAG00000000077">
    <property type="expression patterns" value="Expressed in lung and 13 other cell types or tissues"/>
</dbReference>
<comment type="subcellular location">
    <subcellularLocation>
        <location evidence="1">Cytoplasm</location>
    </subcellularLocation>
</comment>